<sequence>MKAAKRPDVERAIERLDESVRLFLFHGPDEAGSAALAERVGARLGADADRIDADGAQLARDPAWLADEAAAQSLFGGPRWIRVRASGDEVLAAAEALLEAPRAGNPVVILAGALKPASKLLKLALASPHALAFASYVPEGGDAARLATGLAAARGLTLSGEGARALVEASGGNRAVLERELDKLADYLDADAQTPRTVSAEAIAAVIANDRDADPFDVIDPVLTGMARQVADQIRQGAVAGPEAVAVIRAAFRRVLQLAALRVEADDRQSISAALEAAGKSLFWKDKPVIEAALRRWDGPGLATIIDRLTDAHAQMMAPGSPAGLIAAEQLLTIARAAARRR</sequence>
<dbReference type="GO" id="GO:0006261">
    <property type="term" value="P:DNA-templated DNA replication"/>
    <property type="evidence" value="ECO:0007669"/>
    <property type="project" value="TreeGrafter"/>
</dbReference>
<reference evidence="8 9" key="1">
    <citation type="submission" date="2020-01" db="EMBL/GenBank/DDBJ databases">
        <title>Sphingomonas sp. C33 whole genome sequece.</title>
        <authorList>
            <person name="Park C."/>
        </authorList>
    </citation>
    <scope>NUCLEOTIDE SEQUENCE [LARGE SCALE GENOMIC DNA]</scope>
    <source>
        <strain evidence="8 9">C33</strain>
    </source>
</reference>
<evidence type="ECO:0000256" key="7">
    <source>
        <dbReference type="ARBA" id="ARBA00049244"/>
    </source>
</evidence>
<dbReference type="Gene3D" id="1.10.8.60">
    <property type="match status" value="1"/>
</dbReference>
<dbReference type="KEGG" id="schy:GVO57_03335"/>
<dbReference type="RefSeq" id="WP_160591826.1">
    <property type="nucleotide sequence ID" value="NZ_CP047895.1"/>
</dbReference>
<dbReference type="PANTHER" id="PTHR34388:SF1">
    <property type="entry name" value="DNA POLYMERASE III SUBUNIT DELTA"/>
    <property type="match status" value="1"/>
</dbReference>
<dbReference type="EC" id="2.7.7.7" evidence="1"/>
<accession>A0A7Z2NUH1</accession>
<dbReference type="Proteomes" id="UP000464468">
    <property type="component" value="Chromosome"/>
</dbReference>
<evidence type="ECO:0000256" key="3">
    <source>
        <dbReference type="ARBA" id="ARBA00022695"/>
    </source>
</evidence>
<comment type="catalytic activity">
    <reaction evidence="7">
        <text>DNA(n) + a 2'-deoxyribonucleoside 5'-triphosphate = DNA(n+1) + diphosphate</text>
        <dbReference type="Rhea" id="RHEA:22508"/>
        <dbReference type="Rhea" id="RHEA-COMP:17339"/>
        <dbReference type="Rhea" id="RHEA-COMP:17340"/>
        <dbReference type="ChEBI" id="CHEBI:33019"/>
        <dbReference type="ChEBI" id="CHEBI:61560"/>
        <dbReference type="ChEBI" id="CHEBI:173112"/>
        <dbReference type="EC" id="2.7.7.7"/>
    </reaction>
</comment>
<evidence type="ECO:0000256" key="1">
    <source>
        <dbReference type="ARBA" id="ARBA00012417"/>
    </source>
</evidence>
<evidence type="ECO:0000256" key="6">
    <source>
        <dbReference type="ARBA" id="ARBA00034754"/>
    </source>
</evidence>
<name>A0A7Z2NUH1_9SPHN</name>
<dbReference type="GO" id="GO:0003677">
    <property type="term" value="F:DNA binding"/>
    <property type="evidence" value="ECO:0007669"/>
    <property type="project" value="InterPro"/>
</dbReference>
<keyword evidence="2" id="KW-0808">Transferase</keyword>
<dbReference type="PANTHER" id="PTHR34388">
    <property type="entry name" value="DNA POLYMERASE III SUBUNIT DELTA"/>
    <property type="match status" value="1"/>
</dbReference>
<dbReference type="AlphaFoldDB" id="A0A7Z2NUH1"/>
<keyword evidence="9" id="KW-1185">Reference proteome</keyword>
<keyword evidence="5" id="KW-0239">DNA-directed DNA polymerase</keyword>
<dbReference type="InterPro" id="IPR005790">
    <property type="entry name" value="DNA_polIII_delta"/>
</dbReference>
<evidence type="ECO:0000313" key="8">
    <source>
        <dbReference type="EMBL" id="QHL90035.1"/>
    </source>
</evidence>
<dbReference type="InterPro" id="IPR008921">
    <property type="entry name" value="DNA_pol3_clamp-load_cplx_C"/>
</dbReference>
<dbReference type="InterPro" id="IPR027417">
    <property type="entry name" value="P-loop_NTPase"/>
</dbReference>
<evidence type="ECO:0000256" key="5">
    <source>
        <dbReference type="ARBA" id="ARBA00022932"/>
    </source>
</evidence>
<gene>
    <name evidence="8" type="ORF">GVO57_03335</name>
</gene>
<keyword evidence="4" id="KW-0235">DNA replication</keyword>
<protein>
    <recommendedName>
        <fullName evidence="1">DNA-directed DNA polymerase</fullName>
        <ecNumber evidence="1">2.7.7.7</ecNumber>
    </recommendedName>
</protein>
<dbReference type="SUPFAM" id="SSF48019">
    <property type="entry name" value="post-AAA+ oligomerization domain-like"/>
    <property type="match status" value="1"/>
</dbReference>
<evidence type="ECO:0000256" key="2">
    <source>
        <dbReference type="ARBA" id="ARBA00022679"/>
    </source>
</evidence>
<comment type="similarity">
    <text evidence="6">Belongs to the DNA polymerase HolA subunit family.</text>
</comment>
<dbReference type="EMBL" id="CP047895">
    <property type="protein sequence ID" value="QHL90035.1"/>
    <property type="molecule type" value="Genomic_DNA"/>
</dbReference>
<dbReference type="SUPFAM" id="SSF52540">
    <property type="entry name" value="P-loop containing nucleoside triphosphate hydrolases"/>
    <property type="match status" value="1"/>
</dbReference>
<proteinExistence type="inferred from homology"/>
<dbReference type="NCBIfam" id="TIGR01128">
    <property type="entry name" value="holA"/>
    <property type="match status" value="1"/>
</dbReference>
<dbReference type="GO" id="GO:0009360">
    <property type="term" value="C:DNA polymerase III complex"/>
    <property type="evidence" value="ECO:0007669"/>
    <property type="project" value="TreeGrafter"/>
</dbReference>
<organism evidence="8 9">
    <name type="scientific">Sphingomonas changnyeongensis</name>
    <dbReference type="NCBI Taxonomy" id="2698679"/>
    <lineage>
        <taxon>Bacteria</taxon>
        <taxon>Pseudomonadati</taxon>
        <taxon>Pseudomonadota</taxon>
        <taxon>Alphaproteobacteria</taxon>
        <taxon>Sphingomonadales</taxon>
        <taxon>Sphingomonadaceae</taxon>
        <taxon>Sphingomonas</taxon>
    </lineage>
</organism>
<evidence type="ECO:0000256" key="4">
    <source>
        <dbReference type="ARBA" id="ARBA00022705"/>
    </source>
</evidence>
<evidence type="ECO:0000313" key="9">
    <source>
        <dbReference type="Proteomes" id="UP000464468"/>
    </source>
</evidence>
<dbReference type="GO" id="GO:0003887">
    <property type="term" value="F:DNA-directed DNA polymerase activity"/>
    <property type="evidence" value="ECO:0007669"/>
    <property type="project" value="UniProtKB-KW"/>
</dbReference>
<keyword evidence="3" id="KW-0548">Nucleotidyltransferase</keyword>